<keyword evidence="9" id="KW-0472">Membrane</keyword>
<feature type="domain" description="Calponin-homology (CH)" evidence="15">
    <location>
        <begin position="44"/>
        <end position="151"/>
    </location>
</feature>
<dbReference type="AlphaFoldDB" id="A0AAV7SNB2"/>
<keyword evidence="6" id="KW-0677">Repeat</keyword>
<name>A0AAV7SNB2_PLEWA</name>
<keyword evidence="11" id="KW-0206">Cytoskeleton</keyword>
<comment type="subcellular location">
    <subcellularLocation>
        <location evidence="2">Cell membrane</location>
        <topology evidence="2">Peripheral membrane protein</topology>
        <orientation evidence="2">Cytoplasmic side</orientation>
    </subcellularLocation>
    <subcellularLocation>
        <location evidence="1">Cytoplasm</location>
        <location evidence="1">Cytoskeleton</location>
    </subcellularLocation>
</comment>
<evidence type="ECO:0000256" key="9">
    <source>
        <dbReference type="ARBA" id="ARBA00023136"/>
    </source>
</evidence>
<dbReference type="GO" id="GO:0005925">
    <property type="term" value="C:focal adhesion"/>
    <property type="evidence" value="ECO:0007669"/>
    <property type="project" value="TreeGrafter"/>
</dbReference>
<organism evidence="16 17">
    <name type="scientific">Pleurodeles waltl</name>
    <name type="common">Iberian ribbed newt</name>
    <dbReference type="NCBI Taxonomy" id="8319"/>
    <lineage>
        <taxon>Eukaryota</taxon>
        <taxon>Metazoa</taxon>
        <taxon>Chordata</taxon>
        <taxon>Craniata</taxon>
        <taxon>Vertebrata</taxon>
        <taxon>Euteleostomi</taxon>
        <taxon>Amphibia</taxon>
        <taxon>Batrachia</taxon>
        <taxon>Caudata</taxon>
        <taxon>Salamandroidea</taxon>
        <taxon>Salamandridae</taxon>
        <taxon>Pleurodelinae</taxon>
        <taxon>Pleurodeles</taxon>
    </lineage>
</organism>
<evidence type="ECO:0000313" key="16">
    <source>
        <dbReference type="EMBL" id="KAJ1165516.1"/>
    </source>
</evidence>
<dbReference type="FunFam" id="1.10.418.10:FF:000011">
    <property type="entry name" value="Parvin, beta"/>
    <property type="match status" value="1"/>
</dbReference>
<gene>
    <name evidence="16" type="ORF">NDU88_005943</name>
</gene>
<evidence type="ECO:0000256" key="7">
    <source>
        <dbReference type="ARBA" id="ARBA00022889"/>
    </source>
</evidence>
<dbReference type="PANTHER" id="PTHR12114">
    <property type="entry name" value="PARVIN"/>
    <property type="match status" value="1"/>
</dbReference>
<dbReference type="InterPro" id="IPR028433">
    <property type="entry name" value="Parvin"/>
</dbReference>
<reference evidence="16" key="1">
    <citation type="journal article" date="2022" name="bioRxiv">
        <title>Sequencing and chromosome-scale assembly of the giantPleurodeles waltlgenome.</title>
        <authorList>
            <person name="Brown T."/>
            <person name="Elewa A."/>
            <person name="Iarovenko S."/>
            <person name="Subramanian E."/>
            <person name="Araus A.J."/>
            <person name="Petzold A."/>
            <person name="Susuki M."/>
            <person name="Suzuki K.-i.T."/>
            <person name="Hayashi T."/>
            <person name="Toyoda A."/>
            <person name="Oliveira C."/>
            <person name="Osipova E."/>
            <person name="Leigh N.D."/>
            <person name="Simon A."/>
            <person name="Yun M.H."/>
        </authorList>
    </citation>
    <scope>NUCLEOTIDE SEQUENCE</scope>
    <source>
        <strain evidence="16">20211129_DDA</strain>
        <tissue evidence="16">Liver</tissue>
    </source>
</reference>
<protein>
    <recommendedName>
        <fullName evidence="14">Gamma-parvin</fullName>
    </recommendedName>
</protein>
<dbReference type="SUPFAM" id="SSF47576">
    <property type="entry name" value="Calponin-homology domain, CH-domain"/>
    <property type="match status" value="1"/>
</dbReference>
<dbReference type="GO" id="GO:0030031">
    <property type="term" value="P:cell projection assembly"/>
    <property type="evidence" value="ECO:0007669"/>
    <property type="project" value="TreeGrafter"/>
</dbReference>
<keyword evidence="7" id="KW-0130">Cell adhesion</keyword>
<keyword evidence="8" id="KW-0007">Acetylation</keyword>
<keyword evidence="10" id="KW-0009">Actin-binding</keyword>
<evidence type="ECO:0000256" key="8">
    <source>
        <dbReference type="ARBA" id="ARBA00022990"/>
    </source>
</evidence>
<dbReference type="FunFam" id="1.10.418.10:FF:000064">
    <property type="entry name" value="Parvin, gamma"/>
    <property type="match status" value="1"/>
</dbReference>
<dbReference type="EMBL" id="JANPWB010000008">
    <property type="protein sequence ID" value="KAJ1165516.1"/>
    <property type="molecule type" value="Genomic_DNA"/>
</dbReference>
<proteinExistence type="inferred from homology"/>
<evidence type="ECO:0000259" key="15">
    <source>
        <dbReference type="PROSITE" id="PS50021"/>
    </source>
</evidence>
<evidence type="ECO:0000256" key="10">
    <source>
        <dbReference type="ARBA" id="ARBA00023203"/>
    </source>
</evidence>
<evidence type="ECO:0000256" key="4">
    <source>
        <dbReference type="ARBA" id="ARBA00022475"/>
    </source>
</evidence>
<dbReference type="GO" id="GO:0005886">
    <property type="term" value="C:plasma membrane"/>
    <property type="evidence" value="ECO:0007669"/>
    <property type="project" value="UniProtKB-SubCell"/>
</dbReference>
<dbReference type="Proteomes" id="UP001066276">
    <property type="component" value="Chromosome 4_2"/>
</dbReference>
<dbReference type="Gene3D" id="1.10.418.10">
    <property type="entry name" value="Calponin-like domain"/>
    <property type="match status" value="2"/>
</dbReference>
<keyword evidence="5" id="KW-0963">Cytoplasm</keyword>
<dbReference type="GO" id="GO:0034446">
    <property type="term" value="P:substrate adhesion-dependent cell spreading"/>
    <property type="evidence" value="ECO:0007669"/>
    <property type="project" value="TreeGrafter"/>
</dbReference>
<dbReference type="GO" id="GO:0015629">
    <property type="term" value="C:actin cytoskeleton"/>
    <property type="evidence" value="ECO:0007669"/>
    <property type="project" value="TreeGrafter"/>
</dbReference>
<dbReference type="CDD" id="cd21307">
    <property type="entry name" value="CH_PARVG_rpt2"/>
    <property type="match status" value="1"/>
</dbReference>
<dbReference type="GO" id="GO:0030036">
    <property type="term" value="P:actin cytoskeleton organization"/>
    <property type="evidence" value="ECO:0007669"/>
    <property type="project" value="InterPro"/>
</dbReference>
<dbReference type="InterPro" id="IPR001715">
    <property type="entry name" value="CH_dom"/>
</dbReference>
<dbReference type="Pfam" id="PF00307">
    <property type="entry name" value="CH"/>
    <property type="match status" value="2"/>
</dbReference>
<feature type="domain" description="Calponin-homology (CH)" evidence="15">
    <location>
        <begin position="213"/>
        <end position="320"/>
    </location>
</feature>
<comment type="similarity">
    <text evidence="3">Belongs to the parvin family.</text>
</comment>
<evidence type="ECO:0000256" key="5">
    <source>
        <dbReference type="ARBA" id="ARBA00022490"/>
    </source>
</evidence>
<keyword evidence="17" id="KW-1185">Reference proteome</keyword>
<evidence type="ECO:0000256" key="1">
    <source>
        <dbReference type="ARBA" id="ARBA00004245"/>
    </source>
</evidence>
<evidence type="ECO:0000256" key="3">
    <source>
        <dbReference type="ARBA" id="ARBA00005666"/>
    </source>
</evidence>
<dbReference type="GO" id="GO:0003779">
    <property type="term" value="F:actin binding"/>
    <property type="evidence" value="ECO:0007669"/>
    <property type="project" value="UniProtKB-KW"/>
</dbReference>
<evidence type="ECO:0000256" key="14">
    <source>
        <dbReference type="ARBA" id="ARBA00073552"/>
    </source>
</evidence>
<keyword evidence="4" id="KW-1003">Cell membrane</keyword>
<evidence type="ECO:0000256" key="6">
    <source>
        <dbReference type="ARBA" id="ARBA00022737"/>
    </source>
</evidence>
<comment type="subunit">
    <text evidence="13">Interacts with ILK; the interaction promotes the establishment of cell polarity required for leukocyte migration. Interacts with ARHGEF6; the guanine nucleotide exchange factor activity of ARHGEF6 is essential for the PARVG-induced enhancement of cell spreading.</text>
</comment>
<comment type="function">
    <text evidence="12">Plays a role with ILK in promoting the cell adhesion and spreading of leukocytes.</text>
</comment>
<dbReference type="GO" id="GO:0005737">
    <property type="term" value="C:cytoplasm"/>
    <property type="evidence" value="ECO:0007669"/>
    <property type="project" value="TreeGrafter"/>
</dbReference>
<dbReference type="PANTHER" id="PTHR12114:SF1">
    <property type="entry name" value="GAMMA-PARVIN"/>
    <property type="match status" value="1"/>
</dbReference>
<dbReference type="InterPro" id="IPR036872">
    <property type="entry name" value="CH_dom_sf"/>
</dbReference>
<dbReference type="PROSITE" id="PS50021">
    <property type="entry name" value="CH"/>
    <property type="match status" value="2"/>
</dbReference>
<dbReference type="GO" id="GO:0071963">
    <property type="term" value="P:establishment or maintenance of cell polarity regulating cell shape"/>
    <property type="evidence" value="ECO:0007669"/>
    <property type="project" value="TreeGrafter"/>
</dbReference>
<dbReference type="PIRSF" id="PIRSF039131">
    <property type="entry name" value="Parvin"/>
    <property type="match status" value="1"/>
</dbReference>
<accession>A0AAV7SNB2</accession>
<evidence type="ECO:0000256" key="11">
    <source>
        <dbReference type="ARBA" id="ARBA00023212"/>
    </source>
</evidence>
<evidence type="ECO:0000256" key="12">
    <source>
        <dbReference type="ARBA" id="ARBA00057182"/>
    </source>
</evidence>
<evidence type="ECO:0000256" key="2">
    <source>
        <dbReference type="ARBA" id="ARBA00004413"/>
    </source>
</evidence>
<comment type="caution">
    <text evidence="16">The sequence shown here is derived from an EMBL/GenBank/DDBJ whole genome shotgun (WGS) entry which is preliminary data.</text>
</comment>
<evidence type="ECO:0000256" key="13">
    <source>
        <dbReference type="ARBA" id="ARBA00063607"/>
    </source>
</evidence>
<sequence length="320" mass="36130">MDPDYLNAFKHSASDDQPPLECNTTAGEKRRYIQPNSLNDPKLQELTTFLIDWINTELKQEHIVARSLEEDIFDGLILHHLLQKYTPVKLEVDEIALSTSSQKHKLRVILEAVSEQLQLEASQLKWSVELILSKDLLATLHLLIAIARHFQPNLPIPPNVSVEVVVVEPTKKGIKTEKVVEYVTACREECQLNSSSRADAFDELFKLAPDKVNAVKQAIVLFVNKHLANLGILVTDIDTQFADGVILLLLIGQLEGYFLNLYDFFLTPCSQAEMLHNARFAVTLLMDGGLLDSPVSPEDIVNRDVKTLLRVLYSLFSKYK</sequence>
<evidence type="ECO:0000313" key="17">
    <source>
        <dbReference type="Proteomes" id="UP001066276"/>
    </source>
</evidence>